<dbReference type="GO" id="GO:0016787">
    <property type="term" value="F:hydrolase activity"/>
    <property type="evidence" value="ECO:0007669"/>
    <property type="project" value="UniProtKB-KW"/>
</dbReference>
<comment type="similarity">
    <text evidence="5">Belongs to the DAPG/phloretin hydrolase family.</text>
</comment>
<protein>
    <recommendedName>
        <fullName evidence="6">DAPG hydrolase PhiG domain-containing protein</fullName>
    </recommendedName>
</protein>
<organism evidence="7 8">
    <name type="scientific">Psittacicella hinzii</name>
    <dbReference type="NCBI Taxonomy" id="2028575"/>
    <lineage>
        <taxon>Bacteria</taxon>
        <taxon>Pseudomonadati</taxon>
        <taxon>Pseudomonadota</taxon>
        <taxon>Gammaproteobacteria</taxon>
        <taxon>Pasteurellales</taxon>
        <taxon>Psittacicellaceae</taxon>
        <taxon>Psittacicella</taxon>
    </lineage>
</organism>
<evidence type="ECO:0000256" key="1">
    <source>
        <dbReference type="ARBA" id="ARBA00001947"/>
    </source>
</evidence>
<dbReference type="InterPro" id="IPR041526">
    <property type="entry name" value="DAPG_hydrolase"/>
</dbReference>
<dbReference type="GO" id="GO:0046872">
    <property type="term" value="F:metal ion binding"/>
    <property type="evidence" value="ECO:0007669"/>
    <property type="project" value="UniProtKB-KW"/>
</dbReference>
<evidence type="ECO:0000256" key="2">
    <source>
        <dbReference type="ARBA" id="ARBA00022723"/>
    </source>
</evidence>
<proteinExistence type="inferred from homology"/>
<comment type="cofactor">
    <cofactor evidence="1">
        <name>Zn(2+)</name>
        <dbReference type="ChEBI" id="CHEBI:29105"/>
    </cofactor>
</comment>
<keyword evidence="4" id="KW-0862">Zinc</keyword>
<accession>A0A3A1Y6I7</accession>
<gene>
    <name evidence="7" type="ORF">CKF54_04165</name>
</gene>
<evidence type="ECO:0000256" key="4">
    <source>
        <dbReference type="ARBA" id="ARBA00022833"/>
    </source>
</evidence>
<keyword evidence="2" id="KW-0479">Metal-binding</keyword>
<dbReference type="EMBL" id="NRHC01000044">
    <property type="protein sequence ID" value="RIY32828.1"/>
    <property type="molecule type" value="Genomic_DNA"/>
</dbReference>
<evidence type="ECO:0000313" key="7">
    <source>
        <dbReference type="EMBL" id="RIY32828.1"/>
    </source>
</evidence>
<name>A0A3A1Y6I7_9GAMM</name>
<evidence type="ECO:0000313" key="8">
    <source>
        <dbReference type="Proteomes" id="UP000265691"/>
    </source>
</evidence>
<dbReference type="OrthoDB" id="2052122at2"/>
<evidence type="ECO:0000259" key="6">
    <source>
        <dbReference type="Pfam" id="PF18089"/>
    </source>
</evidence>
<keyword evidence="8" id="KW-1185">Reference proteome</keyword>
<keyword evidence="3" id="KW-0378">Hydrolase</keyword>
<reference evidence="7 8" key="1">
    <citation type="submission" date="2017-08" db="EMBL/GenBank/DDBJ databases">
        <title>Reclassification of Bisgaard taxon 37 and 44.</title>
        <authorList>
            <person name="Christensen H."/>
        </authorList>
    </citation>
    <scope>NUCLEOTIDE SEQUENCE [LARGE SCALE GENOMIC DNA]</scope>
    <source>
        <strain evidence="7 8">B96_3</strain>
    </source>
</reference>
<evidence type="ECO:0000256" key="3">
    <source>
        <dbReference type="ARBA" id="ARBA00022801"/>
    </source>
</evidence>
<feature type="domain" description="DAPG hydrolase PhiG" evidence="6">
    <location>
        <begin position="4"/>
        <end position="111"/>
    </location>
</feature>
<dbReference type="Proteomes" id="UP000265691">
    <property type="component" value="Unassembled WGS sequence"/>
</dbReference>
<dbReference type="Pfam" id="PF18089">
    <property type="entry name" value="DAPG_hydrolase"/>
    <property type="match status" value="1"/>
</dbReference>
<comment type="caution">
    <text evidence="7">The sequence shown here is derived from an EMBL/GenBank/DDBJ whole genome shotgun (WGS) entry which is preliminary data.</text>
</comment>
<sequence length="118" mass="13051">MYFAAEDIGAGYHEIPINFKSPADFGFDMEVYNNSYVGTKGTTISSVANGGMIRLCHYIRPALDGSNAVEVFSRFWIAKEANVSPEALKGLNYHGLEEFTQLGAVLPTLYRDYAKDTI</sequence>
<dbReference type="AlphaFoldDB" id="A0A3A1Y6I7"/>
<evidence type="ECO:0000256" key="5">
    <source>
        <dbReference type="ARBA" id="ARBA00023459"/>
    </source>
</evidence>